<reference evidence="3 4" key="1">
    <citation type="submission" date="2014-02" db="EMBL/GenBank/DDBJ databases">
        <authorList>
            <person name="Sibley D."/>
            <person name="Venepally P."/>
            <person name="Karamycheva S."/>
            <person name="Hadjithomas M."/>
            <person name="Khan A."/>
            <person name="Brunk B."/>
            <person name="Roos D."/>
            <person name="Caler E."/>
            <person name="Lorenzi H."/>
        </authorList>
    </citation>
    <scope>NUCLEOTIDE SEQUENCE [LARGE SCALE GENOMIC DNA]</scope>
    <source>
        <strain evidence="3 4">GAB2-2007-GAL-DOM2</strain>
    </source>
</reference>
<evidence type="ECO:0000313" key="3">
    <source>
        <dbReference type="EMBL" id="KFG32180.1"/>
    </source>
</evidence>
<feature type="compositionally biased region" description="Basic and acidic residues" evidence="1">
    <location>
        <begin position="914"/>
        <end position="929"/>
    </location>
</feature>
<evidence type="ECO:0000259" key="2">
    <source>
        <dbReference type="PROSITE" id="PS51644"/>
    </source>
</evidence>
<dbReference type="OrthoDB" id="361803at2759"/>
<feature type="region of interest" description="Disordered" evidence="1">
    <location>
        <begin position="880"/>
        <end position="943"/>
    </location>
</feature>
<evidence type="ECO:0000256" key="1">
    <source>
        <dbReference type="SAM" id="MobiDB-lite"/>
    </source>
</evidence>
<accession>A0A086JJ62</accession>
<feature type="compositionally biased region" description="Basic and acidic residues" evidence="1">
    <location>
        <begin position="570"/>
        <end position="584"/>
    </location>
</feature>
<comment type="caution">
    <text evidence="3">The sequence shown here is derived from an EMBL/GenBank/DDBJ whole genome shotgun (WGS) entry which is preliminary data.</text>
</comment>
<proteinExistence type="predicted"/>
<dbReference type="EMBL" id="AHZU02001453">
    <property type="protein sequence ID" value="KFG32180.1"/>
    <property type="molecule type" value="Genomic_DNA"/>
</dbReference>
<feature type="domain" description="HTH OST-type" evidence="2">
    <location>
        <begin position="340"/>
        <end position="415"/>
    </location>
</feature>
<feature type="region of interest" description="Disordered" evidence="1">
    <location>
        <begin position="144"/>
        <end position="166"/>
    </location>
</feature>
<protein>
    <submittedName>
        <fullName evidence="3">OST-HTH associated domain protein</fullName>
    </submittedName>
</protein>
<feature type="region of interest" description="Disordered" evidence="1">
    <location>
        <begin position="570"/>
        <end position="600"/>
    </location>
</feature>
<evidence type="ECO:0000313" key="4">
    <source>
        <dbReference type="Proteomes" id="UP000028837"/>
    </source>
</evidence>
<dbReference type="InterPro" id="IPR025677">
    <property type="entry name" value="OST-HTH-assoc_dom"/>
</dbReference>
<dbReference type="PROSITE" id="PS51644">
    <property type="entry name" value="HTH_OST"/>
    <property type="match status" value="1"/>
</dbReference>
<organism evidence="3 4">
    <name type="scientific">Toxoplasma gondii GAB2-2007-GAL-DOM2</name>
    <dbReference type="NCBI Taxonomy" id="1130820"/>
    <lineage>
        <taxon>Eukaryota</taxon>
        <taxon>Sar</taxon>
        <taxon>Alveolata</taxon>
        <taxon>Apicomplexa</taxon>
        <taxon>Conoidasida</taxon>
        <taxon>Coccidia</taxon>
        <taxon>Eucoccidiorida</taxon>
        <taxon>Eimeriorina</taxon>
        <taxon>Sarcocystidae</taxon>
        <taxon>Toxoplasma</taxon>
    </lineage>
</organism>
<dbReference type="Proteomes" id="UP000028837">
    <property type="component" value="Unassembled WGS sequence"/>
</dbReference>
<sequence length="943" mass="103938">MMAPAHFPSEAASFPNPEAEPFRYKASYPPPPVPKPLSSSSFSSSAPLISSPTSYTAAFPTPVEAYQRVSKSSCPSPPILPLQRHSPVSSFFCGKPSPRAVSSFGLAGKSQSSRFAINSHGSQARHHASPTICPLTKASREGNCGNTSVGTLSLHPHQQKKPNPLSPSSLVIQNKPFGLFGPIPKAILKEGHKQRIAGVDVLRLQDGTILPRIDGSSLQQLLHTNPGAFPQLEKTLTAYFIEKMRHQPQSEDCNGPETPFFSEGRYALAERLRQEVPMFKNMKLAHLIRMVQLASWKKLLTYRDKALVPVAACPVAAREFIQRNCLTAPGSQESATALATVAQLLRALGRIVDPAPTGIFLAQVKDLVRWTTYERLDCMVLGHTKLQDLLLSEPFIRYYRLYTPEGNEHCTYIQSKRYPLPRGAVLHTRSSMIWDREACPMEPPLPQCFSSQFPGPWDGMPSLLFPPLCHQRNDTSVTSQNAKAADVEMANEAWAQRCETVHENSRPPNAGDCEMPCCTKEKENNFDSASSALDGKTVGGQESTAPPAAVLHAASSACDSHLLRVPDIKNKDGEREIPKKRESIEMLSSEPHLGETDKEESDSAFQWIEEDIVRLVEEDCSQLEECNKSTSRGTSPWSDNSIHQNNSSFFCTDTNKEIEPQIDNVGNLSTAMSADAVSLASTLFEDFPKNCFFQGPFSPLIDDMQFLGEVNENGTMFLDTPEIWYPDLSLYETSTERDYSESVGERNSTSIWRPPLQSFISSSPDTIEEDKSSLDNAPEKRSCFIFNVPPVDSGTSVKVEQEKNSIFSVLFKGEKDDGNGSRTSGTGEDGLFASGFYSGRKTENACSPIFVEKRERAVALSSLMPSFFFGFSCRNFSSEDEDIAPKTPSTSCEGQYSIPSPPSLKEVTGEESESTGKKSPEEKNKDAKRFSGNRIRLVDEKEG</sequence>
<dbReference type="VEuPathDB" id="ToxoDB:TGDOM2_206620"/>
<dbReference type="InterPro" id="IPR025605">
    <property type="entry name" value="OST-HTH/LOTUS_dom"/>
</dbReference>
<dbReference type="Pfam" id="PF14418">
    <property type="entry name" value="OHA"/>
    <property type="match status" value="1"/>
</dbReference>
<feature type="compositionally biased region" description="Polar residues" evidence="1">
    <location>
        <begin position="887"/>
        <end position="898"/>
    </location>
</feature>
<name>A0A086JJ62_TOXGO</name>
<dbReference type="AlphaFoldDB" id="A0A086JJ62"/>
<gene>
    <name evidence="3" type="ORF">TGDOM2_206620</name>
</gene>